<reference evidence="2" key="1">
    <citation type="submission" date="2017-03" db="EMBL/GenBank/DDBJ databases">
        <title>Phytopthora megakarya and P. palmivora, two closely related causual agents of cacao black pod achieved similar genome size and gene model numbers by different mechanisms.</title>
        <authorList>
            <person name="Ali S."/>
            <person name="Shao J."/>
            <person name="Larry D.J."/>
            <person name="Kronmiller B."/>
            <person name="Shen D."/>
            <person name="Strem M.D."/>
            <person name="Melnick R.L."/>
            <person name="Guiltinan M.J."/>
            <person name="Tyler B.M."/>
            <person name="Meinhardt L.W."/>
            <person name="Bailey B.A."/>
        </authorList>
    </citation>
    <scope>NUCLEOTIDE SEQUENCE [LARGE SCALE GENOMIC DNA]</scope>
    <source>
        <strain evidence="2">zdho120</strain>
    </source>
</reference>
<protein>
    <submittedName>
        <fullName evidence="1">Uncharacterized protein</fullName>
    </submittedName>
</protein>
<keyword evidence="2" id="KW-1185">Reference proteome</keyword>
<evidence type="ECO:0000313" key="1">
    <source>
        <dbReference type="EMBL" id="OWY95723.1"/>
    </source>
</evidence>
<dbReference type="AlphaFoldDB" id="A0A225URV3"/>
<name>A0A225URV3_9STRA</name>
<accession>A0A225URV3</accession>
<sequence length="119" mass="12712">MQDTDRSTAGLQTALHELFESLQTKSLASSSGKQYSSTLDAVVNLVQMAPLFQVVTGGASKTFLPTCLILTPEPEILHPPCSRNLATSRGIIVGCLDTALPFYPDKACDQRDVALGSRS</sequence>
<organism evidence="1 2">
    <name type="scientific">Phytophthora megakarya</name>
    <dbReference type="NCBI Taxonomy" id="4795"/>
    <lineage>
        <taxon>Eukaryota</taxon>
        <taxon>Sar</taxon>
        <taxon>Stramenopiles</taxon>
        <taxon>Oomycota</taxon>
        <taxon>Peronosporomycetes</taxon>
        <taxon>Peronosporales</taxon>
        <taxon>Peronosporaceae</taxon>
        <taxon>Phytophthora</taxon>
    </lineage>
</organism>
<dbReference type="Proteomes" id="UP000198211">
    <property type="component" value="Unassembled WGS sequence"/>
</dbReference>
<gene>
    <name evidence="1" type="ORF">PHMEG_00034201</name>
</gene>
<dbReference type="EMBL" id="NBNE01012567">
    <property type="protein sequence ID" value="OWY95723.1"/>
    <property type="molecule type" value="Genomic_DNA"/>
</dbReference>
<proteinExistence type="predicted"/>
<comment type="caution">
    <text evidence="1">The sequence shown here is derived from an EMBL/GenBank/DDBJ whole genome shotgun (WGS) entry which is preliminary data.</text>
</comment>
<evidence type="ECO:0000313" key="2">
    <source>
        <dbReference type="Proteomes" id="UP000198211"/>
    </source>
</evidence>